<gene>
    <name evidence="6" type="ORF">NHG85_05780</name>
</gene>
<evidence type="ECO:0000259" key="5">
    <source>
        <dbReference type="PROSITE" id="PS51635"/>
    </source>
</evidence>
<dbReference type="InterPro" id="IPR002641">
    <property type="entry name" value="PNPLA_dom"/>
</dbReference>
<accession>A0A9X2FUW1</accession>
<dbReference type="EMBL" id="JAMYXC010000078">
    <property type="protein sequence ID" value="MCP1168038.1"/>
    <property type="molecule type" value="Genomic_DNA"/>
</dbReference>
<dbReference type="Proteomes" id="UP001139477">
    <property type="component" value="Unassembled WGS sequence"/>
</dbReference>
<keyword evidence="2 4" id="KW-0442">Lipid degradation</keyword>
<evidence type="ECO:0000256" key="2">
    <source>
        <dbReference type="ARBA" id="ARBA00022963"/>
    </source>
</evidence>
<organism evidence="6 7">
    <name type="scientific">Limimaricola litoreus</name>
    <dbReference type="NCBI Taxonomy" id="2955316"/>
    <lineage>
        <taxon>Bacteria</taxon>
        <taxon>Pseudomonadati</taxon>
        <taxon>Pseudomonadota</taxon>
        <taxon>Alphaproteobacteria</taxon>
        <taxon>Rhodobacterales</taxon>
        <taxon>Paracoccaceae</taxon>
        <taxon>Limimaricola</taxon>
    </lineage>
</organism>
<dbReference type="Gene3D" id="3.40.1090.10">
    <property type="entry name" value="Cytosolic phospholipase A2 catalytic domain"/>
    <property type="match status" value="2"/>
</dbReference>
<evidence type="ECO:0000256" key="4">
    <source>
        <dbReference type="PROSITE-ProRule" id="PRU01161"/>
    </source>
</evidence>
<name>A0A9X2FUW1_9RHOB</name>
<proteinExistence type="predicted"/>
<dbReference type="PROSITE" id="PS51635">
    <property type="entry name" value="PNPLA"/>
    <property type="match status" value="1"/>
</dbReference>
<dbReference type="InterPro" id="IPR050301">
    <property type="entry name" value="NTE"/>
</dbReference>
<feature type="short sequence motif" description="GXGXXG" evidence="4">
    <location>
        <begin position="10"/>
        <end position="15"/>
    </location>
</feature>
<dbReference type="SUPFAM" id="SSF52151">
    <property type="entry name" value="FabD/lysophospholipase-like"/>
    <property type="match status" value="1"/>
</dbReference>
<protein>
    <submittedName>
        <fullName evidence="6">Patatin-like phospholipase family protein</fullName>
    </submittedName>
</protein>
<dbReference type="PANTHER" id="PTHR14226">
    <property type="entry name" value="NEUROPATHY TARGET ESTERASE/SWISS CHEESE D.MELANOGASTER"/>
    <property type="match status" value="1"/>
</dbReference>
<evidence type="ECO:0000256" key="3">
    <source>
        <dbReference type="ARBA" id="ARBA00023098"/>
    </source>
</evidence>
<dbReference type="RefSeq" id="WP_253330657.1">
    <property type="nucleotide sequence ID" value="NZ_JAMYXC010000078.1"/>
</dbReference>
<feature type="active site" description="Proton acceptor" evidence="4">
    <location>
        <position position="200"/>
    </location>
</feature>
<evidence type="ECO:0000256" key="1">
    <source>
        <dbReference type="ARBA" id="ARBA00022801"/>
    </source>
</evidence>
<keyword evidence="3 4" id="KW-0443">Lipid metabolism</keyword>
<dbReference type="GO" id="GO:0016787">
    <property type="term" value="F:hydrolase activity"/>
    <property type="evidence" value="ECO:0007669"/>
    <property type="project" value="UniProtKB-UniRule"/>
</dbReference>
<reference evidence="6" key="1">
    <citation type="submission" date="2022-06" db="EMBL/GenBank/DDBJ databases">
        <title>Limimaricola sediminis sp. nov., isolated from an intertidal sediment.</title>
        <authorList>
            <person name="Shao X."/>
        </authorList>
    </citation>
    <scope>NUCLEOTIDE SEQUENCE</scope>
    <source>
        <strain evidence="6">ASW11-118</strain>
    </source>
</reference>
<evidence type="ECO:0000313" key="7">
    <source>
        <dbReference type="Proteomes" id="UP001139477"/>
    </source>
</evidence>
<keyword evidence="7" id="KW-1185">Reference proteome</keyword>
<dbReference type="InterPro" id="IPR016035">
    <property type="entry name" value="Acyl_Trfase/lysoPLipase"/>
</dbReference>
<dbReference type="Pfam" id="PF01734">
    <property type="entry name" value="Patatin"/>
    <property type="match status" value="1"/>
</dbReference>
<feature type="short sequence motif" description="GXSXG" evidence="4">
    <location>
        <begin position="38"/>
        <end position="42"/>
    </location>
</feature>
<dbReference type="GO" id="GO:0016042">
    <property type="term" value="P:lipid catabolic process"/>
    <property type="evidence" value="ECO:0007669"/>
    <property type="project" value="UniProtKB-UniRule"/>
</dbReference>
<comment type="caution">
    <text evidence="6">The sequence shown here is derived from an EMBL/GenBank/DDBJ whole genome shotgun (WGS) entry which is preliminary data.</text>
</comment>
<evidence type="ECO:0000313" key="6">
    <source>
        <dbReference type="EMBL" id="MCP1168038.1"/>
    </source>
</evidence>
<feature type="short sequence motif" description="DGA/G" evidence="4">
    <location>
        <begin position="200"/>
        <end position="202"/>
    </location>
</feature>
<dbReference type="AlphaFoldDB" id="A0A9X2FUW1"/>
<sequence length="345" mass="37345">MIRLSLALQGGGAHGAFTWGALDRLLCETDIEIAAISGTSAGAMNAAALKAGWAQGGPDGARKALAGFWGRVGAITDARWSDWISAMAPTAPALARAIEWSPAYKAFELTTRMMSPYAYGPMLRNPLERILRELSFDAVRGPNGPALFIGATNVRSGKIRVFSGAELSPEAILASACLPTLFRAVEIDDPATGRREAYWDGGYTGNPALFPLFDKDLPDDVLIVNINPLYREELPDDSPAIQNRINEISFNSSLLRELRAVDFVRRLLDEQRLPEGAMKRVLLHMVSDDALMNDLNIATKAIPAPVILARLRDAGSKAMEAFLAAHKSDLGRRDTVDLRAMFAGP</sequence>
<dbReference type="PANTHER" id="PTHR14226:SF78">
    <property type="entry name" value="SLR0060 PROTEIN"/>
    <property type="match status" value="1"/>
</dbReference>
<feature type="active site" description="Nucleophile" evidence="4">
    <location>
        <position position="40"/>
    </location>
</feature>
<feature type="domain" description="PNPLA" evidence="5">
    <location>
        <begin position="6"/>
        <end position="213"/>
    </location>
</feature>
<keyword evidence="1 4" id="KW-0378">Hydrolase</keyword>